<accession>A0A5N6YVA9</accession>
<protein>
    <submittedName>
        <fullName evidence="1">Uncharacterized protein</fullName>
    </submittedName>
</protein>
<dbReference type="AlphaFoldDB" id="A0A5N6YVA9"/>
<dbReference type="Proteomes" id="UP000327118">
    <property type="component" value="Unassembled WGS sequence"/>
</dbReference>
<gene>
    <name evidence="1" type="ORF">BDV28DRAFT_62370</name>
</gene>
<evidence type="ECO:0000313" key="2">
    <source>
        <dbReference type="Proteomes" id="UP000327118"/>
    </source>
</evidence>
<dbReference type="EMBL" id="ML739313">
    <property type="protein sequence ID" value="KAE8349377.1"/>
    <property type="molecule type" value="Genomic_DNA"/>
</dbReference>
<sequence length="81" mass="9030">MTGLLLISMGGTHKACCASHRPRGNIFRRVSNVSDFYTRKKLILTQTTNPTGSSEGTLDTLCPQDTFHSIRPEERRVVNPL</sequence>
<evidence type="ECO:0000313" key="1">
    <source>
        <dbReference type="EMBL" id="KAE8349377.1"/>
    </source>
</evidence>
<proteinExistence type="predicted"/>
<name>A0A5N6YVA9_9EURO</name>
<organism evidence="1 2">
    <name type="scientific">Aspergillus coremiiformis</name>
    <dbReference type="NCBI Taxonomy" id="138285"/>
    <lineage>
        <taxon>Eukaryota</taxon>
        <taxon>Fungi</taxon>
        <taxon>Dikarya</taxon>
        <taxon>Ascomycota</taxon>
        <taxon>Pezizomycotina</taxon>
        <taxon>Eurotiomycetes</taxon>
        <taxon>Eurotiomycetidae</taxon>
        <taxon>Eurotiales</taxon>
        <taxon>Aspergillaceae</taxon>
        <taxon>Aspergillus</taxon>
        <taxon>Aspergillus subgen. Circumdati</taxon>
    </lineage>
</organism>
<keyword evidence="2" id="KW-1185">Reference proteome</keyword>
<reference evidence="2" key="1">
    <citation type="submission" date="2019-04" db="EMBL/GenBank/DDBJ databases">
        <title>Friends and foes A comparative genomics studyof 23 Aspergillus species from section Flavi.</title>
        <authorList>
            <consortium name="DOE Joint Genome Institute"/>
            <person name="Kjaerbolling I."/>
            <person name="Vesth T."/>
            <person name="Frisvad J.C."/>
            <person name="Nybo J.L."/>
            <person name="Theobald S."/>
            <person name="Kildgaard S."/>
            <person name="Isbrandt T."/>
            <person name="Kuo A."/>
            <person name="Sato A."/>
            <person name="Lyhne E.K."/>
            <person name="Kogle M.E."/>
            <person name="Wiebenga A."/>
            <person name="Kun R.S."/>
            <person name="Lubbers R.J."/>
            <person name="Makela M.R."/>
            <person name="Barry K."/>
            <person name="Chovatia M."/>
            <person name="Clum A."/>
            <person name="Daum C."/>
            <person name="Haridas S."/>
            <person name="He G."/>
            <person name="LaButti K."/>
            <person name="Lipzen A."/>
            <person name="Mondo S."/>
            <person name="Riley R."/>
            <person name="Salamov A."/>
            <person name="Simmons B.A."/>
            <person name="Magnuson J.K."/>
            <person name="Henrissat B."/>
            <person name="Mortensen U.H."/>
            <person name="Larsen T.O."/>
            <person name="Devries R.P."/>
            <person name="Grigoriev I.V."/>
            <person name="Machida M."/>
            <person name="Baker S.E."/>
            <person name="Andersen M.R."/>
        </authorList>
    </citation>
    <scope>NUCLEOTIDE SEQUENCE [LARGE SCALE GENOMIC DNA]</scope>
    <source>
        <strain evidence="2">CBS 553.77</strain>
    </source>
</reference>